<keyword evidence="2" id="KW-0812">Transmembrane</keyword>
<dbReference type="STRING" id="6182.A0A4Z2D2Z9"/>
<keyword evidence="2" id="KW-1133">Transmembrane helix</keyword>
<sequence>KVDEVYKRKLNENGHQLNEFEFTCIFRVCKQLAWCSWPTTCDSTISSLNNPRVTFLPPNLRIIQRSITLYLIESISSSQLPIKKQVTSKVCSELFCSNTLHIVLLMGLIGVLTCLMGVMGMLLARKYRHQFNQTRSSMVQCKSITQKKKIQSNHHDHQYSSETMRSYHNPIKQSSTNSSNDNNNNSNVNSMLYCSNQLINYPVHSLLQLHHPYEQYENDDVILNEEINCNNNNNNEKYSLKNLQFISSKLNHSLKQYKELNKFNENTVCFNVDYHNVNCTLNPLEFN</sequence>
<dbReference type="AlphaFoldDB" id="A0A4Z2D2Z9"/>
<feature type="non-terminal residue" evidence="3">
    <location>
        <position position="1"/>
    </location>
</feature>
<evidence type="ECO:0000313" key="4">
    <source>
        <dbReference type="Proteomes" id="UP000311919"/>
    </source>
</evidence>
<evidence type="ECO:0000256" key="1">
    <source>
        <dbReference type="SAM" id="MobiDB-lite"/>
    </source>
</evidence>
<dbReference type="OrthoDB" id="6274881at2759"/>
<reference evidence="3 4" key="1">
    <citation type="submission" date="2019-03" db="EMBL/GenBank/DDBJ databases">
        <title>An improved genome assembly of the fluke Schistosoma japonicum.</title>
        <authorList>
            <person name="Hu W."/>
            <person name="Luo F."/>
            <person name="Yin M."/>
            <person name="Mo X."/>
            <person name="Sun C."/>
            <person name="Wu Q."/>
            <person name="Zhu B."/>
            <person name="Xiang M."/>
            <person name="Wang J."/>
            <person name="Wang Y."/>
            <person name="Zhang T."/>
            <person name="Xu B."/>
            <person name="Zheng H."/>
            <person name="Feng Z."/>
        </authorList>
    </citation>
    <scope>NUCLEOTIDE SEQUENCE [LARGE SCALE GENOMIC DNA]</scope>
    <source>
        <strain evidence="3">HuSjv2</strain>
        <tissue evidence="3">Worms</tissue>
    </source>
</reference>
<dbReference type="EMBL" id="SKCS01000338">
    <property type="protein sequence ID" value="TNN10819.1"/>
    <property type="molecule type" value="Genomic_DNA"/>
</dbReference>
<keyword evidence="4" id="KW-1185">Reference proteome</keyword>
<accession>A0A4Z2D2Z9</accession>
<proteinExistence type="predicted"/>
<organism evidence="3 4">
    <name type="scientific">Schistosoma japonicum</name>
    <name type="common">Blood fluke</name>
    <dbReference type="NCBI Taxonomy" id="6182"/>
    <lineage>
        <taxon>Eukaryota</taxon>
        <taxon>Metazoa</taxon>
        <taxon>Spiralia</taxon>
        <taxon>Lophotrochozoa</taxon>
        <taxon>Platyhelminthes</taxon>
        <taxon>Trematoda</taxon>
        <taxon>Digenea</taxon>
        <taxon>Strigeidida</taxon>
        <taxon>Schistosomatoidea</taxon>
        <taxon>Schistosomatidae</taxon>
        <taxon>Schistosoma</taxon>
    </lineage>
</organism>
<comment type="caution">
    <text evidence="3">The sequence shown here is derived from an EMBL/GenBank/DDBJ whole genome shotgun (WGS) entry which is preliminary data.</text>
</comment>
<feature type="transmembrane region" description="Helical" evidence="2">
    <location>
        <begin position="100"/>
        <end position="124"/>
    </location>
</feature>
<gene>
    <name evidence="3" type="ORF">EWB00_005080</name>
</gene>
<evidence type="ECO:0000313" key="3">
    <source>
        <dbReference type="EMBL" id="TNN10819.1"/>
    </source>
</evidence>
<feature type="region of interest" description="Disordered" evidence="1">
    <location>
        <begin position="144"/>
        <end position="182"/>
    </location>
</feature>
<dbReference type="Proteomes" id="UP000311919">
    <property type="component" value="Unassembled WGS sequence"/>
</dbReference>
<name>A0A4Z2D2Z9_SCHJA</name>
<evidence type="ECO:0000256" key="2">
    <source>
        <dbReference type="SAM" id="Phobius"/>
    </source>
</evidence>
<keyword evidence="2" id="KW-0472">Membrane</keyword>
<protein>
    <submittedName>
        <fullName evidence="3">Uncharacterized protein</fullName>
    </submittedName>
</protein>